<gene>
    <name evidence="1" type="ORF">PPAR1163_LOCUS16967</name>
</gene>
<name>A0A7S1XSU4_9STRA</name>
<evidence type="ECO:0000313" key="1">
    <source>
        <dbReference type="EMBL" id="CAD9258595.1"/>
    </source>
</evidence>
<dbReference type="EMBL" id="HBGJ01026560">
    <property type="protein sequence ID" value="CAD9258595.1"/>
    <property type="molecule type" value="Transcribed_RNA"/>
</dbReference>
<dbReference type="AlphaFoldDB" id="A0A7S1XSU4"/>
<organism evidence="1">
    <name type="scientific">Phaeomonas parva</name>
    <dbReference type="NCBI Taxonomy" id="124430"/>
    <lineage>
        <taxon>Eukaryota</taxon>
        <taxon>Sar</taxon>
        <taxon>Stramenopiles</taxon>
        <taxon>Ochrophyta</taxon>
        <taxon>Pinguiophyceae</taxon>
        <taxon>Pinguiochrysidales</taxon>
        <taxon>Pinguiochrysidaceae</taxon>
        <taxon>Phaeomonas</taxon>
    </lineage>
</organism>
<sequence>MRRQLRLDLGGGGARGGGLLGPLPAALLRRRAARRLALRQALLAPGEVEVHGASEKYQPRPKATLLTRTRARNLPALTLIILQPQQARAAIFTAAQAVLQDVALGAPRFGRGRPALGA</sequence>
<reference evidence="1" key="1">
    <citation type="submission" date="2021-01" db="EMBL/GenBank/DDBJ databases">
        <authorList>
            <person name="Corre E."/>
            <person name="Pelletier E."/>
            <person name="Niang G."/>
            <person name="Scheremetjew M."/>
            <person name="Finn R."/>
            <person name="Kale V."/>
            <person name="Holt S."/>
            <person name="Cochrane G."/>
            <person name="Meng A."/>
            <person name="Brown T."/>
            <person name="Cohen L."/>
        </authorList>
    </citation>
    <scope>NUCLEOTIDE SEQUENCE</scope>
    <source>
        <strain evidence="1">CCMP2877</strain>
    </source>
</reference>
<proteinExistence type="predicted"/>
<accession>A0A7S1XSU4</accession>
<protein>
    <submittedName>
        <fullName evidence="1">Uncharacterized protein</fullName>
    </submittedName>
</protein>